<dbReference type="HAMAP" id="MF_01399">
    <property type="entry name" value="ATP_synth_bprime"/>
    <property type="match status" value="1"/>
</dbReference>
<comment type="function">
    <text evidence="10 11">F(1)F(0) ATP synthase produces ATP from ADP in the presence of a proton or sodium gradient. F-type ATPases consist of two structural domains, F(1) containing the extramembraneous catalytic core and F(0) containing the membrane proton channel, linked together by a central stalk and a peripheral stalk. During catalysis, ATP synthesis in the catalytic domain of F(1) is coupled via a rotary mechanism of the central stalk subunits to proton translocation.</text>
</comment>
<evidence type="ECO:0000256" key="6">
    <source>
        <dbReference type="ARBA" id="ARBA00022781"/>
    </source>
</evidence>
<evidence type="ECO:0000256" key="8">
    <source>
        <dbReference type="ARBA" id="ARBA00023065"/>
    </source>
</evidence>
<dbReference type="HAMAP" id="MF_01398">
    <property type="entry name" value="ATP_synth_b_bprime"/>
    <property type="match status" value="1"/>
</dbReference>
<feature type="transmembrane region" description="Helical" evidence="11">
    <location>
        <begin position="59"/>
        <end position="76"/>
    </location>
</feature>
<keyword evidence="5 11" id="KW-0812">Transmembrane</keyword>
<organism evidence="14">
    <name type="scientific">Batrachospermum sp</name>
    <dbReference type="NCBI Taxonomy" id="31373"/>
    <lineage>
        <taxon>Eukaryota</taxon>
        <taxon>Rhodophyta</taxon>
        <taxon>Florideophyceae</taxon>
        <taxon>Nemaliophycidae</taxon>
        <taxon>Batrachospermales</taxon>
        <taxon>Batrachospermaceae</taxon>
        <taxon>Batrachospermum</taxon>
    </lineage>
</organism>
<evidence type="ECO:0000256" key="13">
    <source>
        <dbReference type="SAM" id="Coils"/>
    </source>
</evidence>
<dbReference type="AlphaFoldDB" id="A0A8K1YUR4"/>
<dbReference type="NCBIfam" id="NF005607">
    <property type="entry name" value="PRK07353.1"/>
    <property type="match status" value="1"/>
</dbReference>
<dbReference type="InterPro" id="IPR002146">
    <property type="entry name" value="ATP_synth_b/b'su_bac/chlpt"/>
</dbReference>
<keyword evidence="11" id="KW-0066">ATP synthesis</keyword>
<comment type="subcellular location">
    <subcellularLocation>
        <location evidence="1">Membrane</location>
        <topology evidence="1">Single-pass membrane protein</topology>
    </subcellularLocation>
    <subcellularLocation>
        <location evidence="11">Plastid</location>
        <location evidence="11">Chloroplast thylakoid membrane</location>
        <topology evidence="11">Single-pass membrane protein</topology>
    </subcellularLocation>
</comment>
<feature type="transmembrane region" description="Helical" evidence="11">
    <location>
        <begin position="17"/>
        <end position="39"/>
    </location>
</feature>
<evidence type="ECO:0000313" key="14">
    <source>
        <dbReference type="EMBL" id="UEQ12109.1"/>
    </source>
</evidence>
<keyword evidence="8 11" id="KW-0406">Ion transport</keyword>
<dbReference type="CDD" id="cd06503">
    <property type="entry name" value="ATP-synt_Fo_b"/>
    <property type="match status" value="1"/>
</dbReference>
<evidence type="ECO:0000256" key="11">
    <source>
        <dbReference type="HAMAP-Rule" id="MF_01399"/>
    </source>
</evidence>
<keyword evidence="11" id="KW-0793">Thylakoid</keyword>
<keyword evidence="14" id="KW-0150">Chloroplast</keyword>
<evidence type="ECO:0000256" key="3">
    <source>
        <dbReference type="ARBA" id="ARBA00022448"/>
    </source>
</evidence>
<evidence type="ECO:0000256" key="5">
    <source>
        <dbReference type="ARBA" id="ARBA00022692"/>
    </source>
</evidence>
<dbReference type="PANTHER" id="PTHR33445:SF2">
    <property type="entry name" value="ATP SYNTHASE SUBUNIT B', CHLOROPLASTIC"/>
    <property type="match status" value="1"/>
</dbReference>
<comment type="miscellaneous">
    <text evidence="11">In plastids the F-type ATPase is also known as CF(1)CF(0).</text>
</comment>
<keyword evidence="3 11" id="KW-0813">Transport</keyword>
<dbReference type="GO" id="GO:0009535">
    <property type="term" value="C:chloroplast thylakoid membrane"/>
    <property type="evidence" value="ECO:0007669"/>
    <property type="project" value="UniProtKB-SubCell"/>
</dbReference>
<evidence type="ECO:0000256" key="4">
    <source>
        <dbReference type="ARBA" id="ARBA00022547"/>
    </source>
</evidence>
<keyword evidence="7 11" id="KW-1133">Transmembrane helix</keyword>
<evidence type="ECO:0000256" key="7">
    <source>
        <dbReference type="ARBA" id="ARBA00022989"/>
    </source>
</evidence>
<evidence type="ECO:0000256" key="2">
    <source>
        <dbReference type="ARBA" id="ARBA00005513"/>
    </source>
</evidence>
<reference evidence="14" key="1">
    <citation type="submission" date="2020-01" db="EMBL/GenBank/DDBJ databases">
        <title>The chloroplast and mitochondrion of a new freshwater red algal species from China.</title>
        <authorList>
            <person name="Fang K."/>
            <person name="Xie S."/>
        </authorList>
    </citation>
    <scope>NUCLEOTIDE SEQUENCE</scope>
    <source>
        <strain evidence="14">SAS-FKP1901</strain>
    </source>
</reference>
<dbReference type="InterPro" id="IPR050059">
    <property type="entry name" value="ATP_synthase_B_chain"/>
</dbReference>
<comment type="function">
    <text evidence="11">Component of the F(0) channel, it forms part of the peripheral stalk, linking F(1) to F(0). The b'-subunit is a diverged and duplicated form of b found in plants and photosynthetic bacteria.</text>
</comment>
<dbReference type="EMBL" id="MN905507">
    <property type="protein sequence ID" value="UEQ12109.1"/>
    <property type="molecule type" value="Genomic_DNA"/>
</dbReference>
<dbReference type="InterPro" id="IPR034679">
    <property type="entry name" value="ATP_synth_b"/>
</dbReference>
<dbReference type="GO" id="GO:0045259">
    <property type="term" value="C:proton-transporting ATP synthase complex"/>
    <property type="evidence" value="ECO:0007669"/>
    <property type="project" value="UniProtKB-KW"/>
</dbReference>
<keyword evidence="4 11" id="KW-0138">CF(0)</keyword>
<proteinExistence type="inferred from homology"/>
<evidence type="ECO:0000256" key="10">
    <source>
        <dbReference type="ARBA" id="ARBA00025198"/>
    </source>
</evidence>
<dbReference type="GO" id="GO:0046933">
    <property type="term" value="F:proton-transporting ATP synthase activity, rotational mechanism"/>
    <property type="evidence" value="ECO:0007669"/>
    <property type="project" value="UniProtKB-UniRule"/>
</dbReference>
<feature type="coiled-coil region" evidence="13">
    <location>
        <begin position="138"/>
        <end position="187"/>
    </location>
</feature>
<comment type="subunit">
    <text evidence="11">F-type ATPases have 2 components, F(1) - the catalytic core - and F(0) - the membrane proton channel. F(1) has five subunits: alpha(3), beta(3), gamma(1), delta(1), epsilon(1). F(0) has four main subunits: a(1), b(1), b'(1) and c(10-14). The alpha and beta chains form an alternating ring which encloses part of the gamma chain. F(1) is attached to F(0) by a central stalk formed by the gamma and epsilon chains, while a peripheral stalk is formed by the delta, b and b' chains.</text>
</comment>
<sequence>MILILSKLSVFLNKLKIYLLLSLLFIILQMINLTLFLAIEETSSEIKGGLFDFNATLPLIAFHFVVFMVLLNAIFYKPVTKILDNRDEYIRNSLTTASAALNKADKLTLQYEQELSYARREAQELIRLSQKEAQLIVLQKIKNAQNNAENLVKEASQQLIIQKEQAMKTLENQVEKLSDQIQSKLLDNQSLT</sequence>
<name>A0A8K1YUR4_9FLOR</name>
<comment type="caution">
    <text evidence="11">Lacks conserved residue(s) required for the propagation of feature annotation.</text>
</comment>
<comment type="similarity">
    <text evidence="2 11 12">Belongs to the ATPase B chain family.</text>
</comment>
<dbReference type="PANTHER" id="PTHR33445">
    <property type="entry name" value="ATP SYNTHASE SUBUNIT B', CHLOROPLASTIC"/>
    <property type="match status" value="1"/>
</dbReference>
<dbReference type="Pfam" id="PF00430">
    <property type="entry name" value="ATP-synt_B"/>
    <property type="match status" value="1"/>
</dbReference>
<geneLocation type="chloroplast" evidence="14"/>
<accession>A0A8K1YUR4</accession>
<keyword evidence="13" id="KW-0175">Coiled coil</keyword>
<keyword evidence="9 11" id="KW-0472">Membrane</keyword>
<evidence type="ECO:0000256" key="12">
    <source>
        <dbReference type="RuleBase" id="RU003848"/>
    </source>
</evidence>
<gene>
    <name evidence="11 14" type="primary">atpG</name>
    <name evidence="11" type="synonym">atpF2</name>
</gene>
<evidence type="ECO:0000256" key="9">
    <source>
        <dbReference type="ARBA" id="ARBA00023136"/>
    </source>
</evidence>
<keyword evidence="6 11" id="KW-0375">Hydrogen ion transport</keyword>
<evidence type="ECO:0000256" key="1">
    <source>
        <dbReference type="ARBA" id="ARBA00004167"/>
    </source>
</evidence>
<dbReference type="GO" id="GO:0046961">
    <property type="term" value="F:proton-transporting ATPase activity, rotational mechanism"/>
    <property type="evidence" value="ECO:0007669"/>
    <property type="project" value="TreeGrafter"/>
</dbReference>
<keyword evidence="14" id="KW-0934">Plastid</keyword>
<protein>
    <recommendedName>
        <fullName evidence="11">ATP synthase subunit b', chloroplastic</fullName>
    </recommendedName>
    <alternativeName>
        <fullName evidence="11">ATP synthase F(0) sector subunit b'</fullName>
    </alternativeName>
    <alternativeName>
        <fullName evidence="11">ATPase subunit II</fullName>
    </alternativeName>
</protein>